<proteinExistence type="predicted"/>
<dbReference type="SUPFAM" id="SSF53098">
    <property type="entry name" value="Ribonuclease H-like"/>
    <property type="match status" value="1"/>
</dbReference>
<sequence length="260" mass="30320">MAERIEAKVWKYWFESEEVENMRMNRLIYMACVLDPRCKVGYLSWMLEAMYGKTKGEALTEEVSEEMAQMFEVYKVKYAPPPSKSTVQITTIENTINVGCTSSETVFMGGRFEAEFQKRRKEALERRIRNSTELDIYLRDLRDAINEDDDDQKFDILKWWSRYSVRYPILSKMVKDILAVPISSVSSEAAFSCGDRVLSPFKSSLNATTVEALICAENWIRYPDSDVIDDKEDDREQFDYENVNNTRHTLMESQSTSERS</sequence>
<reference evidence="3 4" key="1">
    <citation type="submission" date="2024-04" db="EMBL/GenBank/DDBJ databases">
        <authorList>
            <person name="Fracassetti M."/>
        </authorList>
    </citation>
    <scope>NUCLEOTIDE SEQUENCE [LARGE SCALE GENOMIC DNA]</scope>
</reference>
<dbReference type="Proteomes" id="UP001497516">
    <property type="component" value="Chromosome 6"/>
</dbReference>
<dbReference type="EMBL" id="OZ034819">
    <property type="protein sequence ID" value="CAL1393157.1"/>
    <property type="molecule type" value="Genomic_DNA"/>
</dbReference>
<accession>A0AAV2F540</accession>
<keyword evidence="4" id="KW-1185">Reference proteome</keyword>
<protein>
    <recommendedName>
        <fullName evidence="5">Transposase</fullName>
    </recommendedName>
</protein>
<name>A0AAV2F540_9ROSI</name>
<dbReference type="GO" id="GO:0003677">
    <property type="term" value="F:DNA binding"/>
    <property type="evidence" value="ECO:0007669"/>
    <property type="project" value="InterPro"/>
</dbReference>
<evidence type="ECO:0008006" key="5">
    <source>
        <dbReference type="Google" id="ProtNLM"/>
    </source>
</evidence>
<dbReference type="Pfam" id="PF14372">
    <property type="entry name" value="hAT-like_RNase-H"/>
    <property type="match status" value="1"/>
</dbReference>
<dbReference type="AlphaFoldDB" id="A0AAV2F540"/>
<dbReference type="Pfam" id="PF05699">
    <property type="entry name" value="Dimer_Tnp_hAT"/>
    <property type="match status" value="1"/>
</dbReference>
<organism evidence="3 4">
    <name type="scientific">Linum trigynum</name>
    <dbReference type="NCBI Taxonomy" id="586398"/>
    <lineage>
        <taxon>Eukaryota</taxon>
        <taxon>Viridiplantae</taxon>
        <taxon>Streptophyta</taxon>
        <taxon>Embryophyta</taxon>
        <taxon>Tracheophyta</taxon>
        <taxon>Spermatophyta</taxon>
        <taxon>Magnoliopsida</taxon>
        <taxon>eudicotyledons</taxon>
        <taxon>Gunneridae</taxon>
        <taxon>Pentapetalae</taxon>
        <taxon>rosids</taxon>
        <taxon>fabids</taxon>
        <taxon>Malpighiales</taxon>
        <taxon>Linaceae</taxon>
        <taxon>Linum</taxon>
    </lineage>
</organism>
<evidence type="ECO:0000313" key="3">
    <source>
        <dbReference type="EMBL" id="CAL1393157.1"/>
    </source>
</evidence>
<evidence type="ECO:0000259" key="1">
    <source>
        <dbReference type="Pfam" id="PF05699"/>
    </source>
</evidence>
<dbReference type="InterPro" id="IPR008906">
    <property type="entry name" value="HATC_C_dom"/>
</dbReference>
<dbReference type="GO" id="GO:0046983">
    <property type="term" value="F:protein dimerization activity"/>
    <property type="evidence" value="ECO:0007669"/>
    <property type="project" value="InterPro"/>
</dbReference>
<gene>
    <name evidence="3" type="ORF">LTRI10_LOCUS33751</name>
</gene>
<dbReference type="PANTHER" id="PTHR23272:SF184">
    <property type="entry name" value="OS03G0311250 PROTEIN"/>
    <property type="match status" value="1"/>
</dbReference>
<evidence type="ECO:0000313" key="4">
    <source>
        <dbReference type="Proteomes" id="UP001497516"/>
    </source>
</evidence>
<evidence type="ECO:0000259" key="2">
    <source>
        <dbReference type="Pfam" id="PF14372"/>
    </source>
</evidence>
<dbReference type="InterPro" id="IPR025525">
    <property type="entry name" value="hAT-like_transposase_RNase-H"/>
</dbReference>
<dbReference type="InterPro" id="IPR012337">
    <property type="entry name" value="RNaseH-like_sf"/>
</dbReference>
<feature type="domain" description="hAT-like transposase RNase-H fold" evidence="2">
    <location>
        <begin position="1"/>
        <end position="74"/>
    </location>
</feature>
<feature type="domain" description="HAT C-terminal dimerisation" evidence="1">
    <location>
        <begin position="134"/>
        <end position="220"/>
    </location>
</feature>
<dbReference type="PANTHER" id="PTHR23272">
    <property type="entry name" value="BED FINGER-RELATED"/>
    <property type="match status" value="1"/>
</dbReference>